<dbReference type="Gene3D" id="1.25.40.10">
    <property type="entry name" value="Tetratricopeptide repeat domain"/>
    <property type="match status" value="1"/>
</dbReference>
<feature type="chain" id="PRO_5046351242" evidence="5">
    <location>
        <begin position="23"/>
        <end position="634"/>
    </location>
</feature>
<feature type="signal peptide" evidence="5">
    <location>
        <begin position="1"/>
        <end position="22"/>
    </location>
</feature>
<dbReference type="InterPro" id="IPR011659">
    <property type="entry name" value="WD40"/>
</dbReference>
<accession>A0ABT6G4R0</accession>
<evidence type="ECO:0000313" key="7">
    <source>
        <dbReference type="EMBL" id="MDG4717031.1"/>
    </source>
</evidence>
<dbReference type="PANTHER" id="PTHR30329:SF21">
    <property type="entry name" value="LIPOPROTEIN YIAD-RELATED"/>
    <property type="match status" value="1"/>
</dbReference>
<keyword evidence="2 4" id="KW-0472">Membrane</keyword>
<dbReference type="InterPro" id="IPR006664">
    <property type="entry name" value="OMP_bac"/>
</dbReference>
<evidence type="ECO:0000259" key="6">
    <source>
        <dbReference type="PROSITE" id="PS51123"/>
    </source>
</evidence>
<dbReference type="SUPFAM" id="SSF82171">
    <property type="entry name" value="DPP6 N-terminal domain-like"/>
    <property type="match status" value="1"/>
</dbReference>
<organism evidence="7 8">
    <name type="scientific">Winogradskyella marincola</name>
    <dbReference type="NCBI Taxonomy" id="3037795"/>
    <lineage>
        <taxon>Bacteria</taxon>
        <taxon>Pseudomonadati</taxon>
        <taxon>Bacteroidota</taxon>
        <taxon>Flavobacteriia</taxon>
        <taxon>Flavobacteriales</taxon>
        <taxon>Flavobacteriaceae</taxon>
        <taxon>Winogradskyella</taxon>
    </lineage>
</organism>
<dbReference type="Pfam" id="PF00691">
    <property type="entry name" value="OmpA"/>
    <property type="match status" value="1"/>
</dbReference>
<dbReference type="InterPro" id="IPR050330">
    <property type="entry name" value="Bact_OuterMem_StrucFunc"/>
</dbReference>
<dbReference type="PROSITE" id="PS51123">
    <property type="entry name" value="OMPA_2"/>
    <property type="match status" value="1"/>
</dbReference>
<evidence type="ECO:0000256" key="4">
    <source>
        <dbReference type="PROSITE-ProRule" id="PRU00473"/>
    </source>
</evidence>
<keyword evidence="8" id="KW-1185">Reference proteome</keyword>
<dbReference type="Gene3D" id="3.30.1330.60">
    <property type="entry name" value="OmpA-like domain"/>
    <property type="match status" value="1"/>
</dbReference>
<dbReference type="PRINTS" id="PR01021">
    <property type="entry name" value="OMPADOMAIN"/>
</dbReference>
<dbReference type="Proteomes" id="UP001529085">
    <property type="component" value="Unassembled WGS sequence"/>
</dbReference>
<evidence type="ECO:0000256" key="1">
    <source>
        <dbReference type="ARBA" id="ARBA00004442"/>
    </source>
</evidence>
<dbReference type="RefSeq" id="WP_278006457.1">
    <property type="nucleotide sequence ID" value="NZ_JARSBN010000009.1"/>
</dbReference>
<dbReference type="SUPFAM" id="SSF103088">
    <property type="entry name" value="OmpA-like"/>
    <property type="match status" value="1"/>
</dbReference>
<name>A0ABT6G4R0_9FLAO</name>
<comment type="caution">
    <text evidence="7">The sequence shown here is derived from an EMBL/GenBank/DDBJ whole genome shotgun (WGS) entry which is preliminary data.</text>
</comment>
<evidence type="ECO:0000313" key="8">
    <source>
        <dbReference type="Proteomes" id="UP001529085"/>
    </source>
</evidence>
<evidence type="ECO:0000256" key="5">
    <source>
        <dbReference type="SAM" id="SignalP"/>
    </source>
</evidence>
<dbReference type="Pfam" id="PF07676">
    <property type="entry name" value="PD40"/>
    <property type="match status" value="3"/>
</dbReference>
<dbReference type="InterPro" id="IPR011042">
    <property type="entry name" value="6-blade_b-propeller_TolB-like"/>
</dbReference>
<dbReference type="SUPFAM" id="SSF48452">
    <property type="entry name" value="TPR-like"/>
    <property type="match status" value="1"/>
</dbReference>
<comment type="subcellular location">
    <subcellularLocation>
        <location evidence="1">Cell outer membrane</location>
    </subcellularLocation>
</comment>
<gene>
    <name evidence="7" type="ORF">P7122_14180</name>
</gene>
<evidence type="ECO:0000256" key="3">
    <source>
        <dbReference type="ARBA" id="ARBA00023237"/>
    </source>
</evidence>
<keyword evidence="5" id="KW-0732">Signal</keyword>
<dbReference type="Gene3D" id="2.120.10.30">
    <property type="entry name" value="TolB, C-terminal domain"/>
    <property type="match status" value="1"/>
</dbReference>
<dbReference type="EMBL" id="JARSBN010000009">
    <property type="protein sequence ID" value="MDG4717031.1"/>
    <property type="molecule type" value="Genomic_DNA"/>
</dbReference>
<dbReference type="PANTHER" id="PTHR30329">
    <property type="entry name" value="STATOR ELEMENT OF FLAGELLAR MOTOR COMPLEX"/>
    <property type="match status" value="1"/>
</dbReference>
<keyword evidence="3" id="KW-0998">Cell outer membrane</keyword>
<dbReference type="InterPro" id="IPR006665">
    <property type="entry name" value="OmpA-like"/>
</dbReference>
<reference evidence="7 8" key="1">
    <citation type="submission" date="2023-03" db="EMBL/GenBank/DDBJ databases">
        <title>Strain YYF002 represents a novel species in the genus Winogradskyella isolated from seawater.</title>
        <authorList>
            <person name="Fu Z.-Y."/>
        </authorList>
    </citation>
    <scope>NUCLEOTIDE SEQUENCE [LARGE SCALE GENOMIC DNA]</scope>
    <source>
        <strain evidence="7 8">YYF002</strain>
    </source>
</reference>
<evidence type="ECO:0000256" key="2">
    <source>
        <dbReference type="ARBA" id="ARBA00023136"/>
    </source>
</evidence>
<feature type="domain" description="OmpA-like" evidence="6">
    <location>
        <begin position="512"/>
        <end position="630"/>
    </location>
</feature>
<sequence length="634" mass="71085">MKSLKTTLILFFISTLSITAQSKDTEKADKYFNEFEFIKAIDSYKKLVDSNSADAYVYTQLAEANFNIFNTAEAEKWYAKALEISDDNADVIYKYAEMLRANGNYEKSNLWMQKFIKKAPNDERAISYKSNPDYISNILDGEKLYELQGLSFNSSESDFGGTYKDGVLYFASGRDTSGKKYRWENESFLEVYQVQLGNEASSGLNAEKVKGSVNTKNHEGLVSFSPDGNTMYFSRESFYEGDYIKDKDNKTKTSVIYLFKAQKVDDRWTNVEALPFNNKSYSVKNPAVSADGKTLFFSSNMPESNGGYDIFKVAINEDGSYSNPVNLGTKVNTKDHEMFPYVSDNNTLYFSSTGHLGLGGLDVFYLGDDDKVYNIGVPVNSNSDDLAFTINEETGEGFVSSNRKGGKGNDDIYAVKRLKPCRVLITATVEDIETSKVLSGAIVTITDSSGKVLSTQTSDEYGKITYTSRCNMPLDFKAVLSDYESNQVSFTGSEKEEETVQIMLSPIEKIIKDEKIELNPILFEYDKANITAQGAFELDKLVAVMKKFPDMVILTESHTDSRGTKRYNKNLSEKRAKATVQYVISKGIDKSRISGVGKGEDELKVECGSKCTDEDHKINRRSEFIIVEGKSHKQ</sequence>
<proteinExistence type="predicted"/>
<dbReference type="InterPro" id="IPR036737">
    <property type="entry name" value="OmpA-like_sf"/>
</dbReference>
<dbReference type="InterPro" id="IPR011990">
    <property type="entry name" value="TPR-like_helical_dom_sf"/>
</dbReference>
<dbReference type="CDD" id="cd07185">
    <property type="entry name" value="OmpA_C-like"/>
    <property type="match status" value="1"/>
</dbReference>
<protein>
    <submittedName>
        <fullName evidence="7">OmpA family protein</fullName>
    </submittedName>
</protein>